<dbReference type="EMBL" id="CP051774">
    <property type="protein sequence ID" value="QJE96350.1"/>
    <property type="molecule type" value="Genomic_DNA"/>
</dbReference>
<dbReference type="KEGG" id="luo:HHL09_11325"/>
<dbReference type="Pfam" id="PF21320">
    <property type="entry name" value="WHD_Rv2258c"/>
    <property type="match status" value="1"/>
</dbReference>
<protein>
    <submittedName>
        <fullName evidence="3">Methyltransferase domain-containing protein</fullName>
    </submittedName>
</protein>
<feature type="domain" description="S-adenosylmethionine-dependent methyltransferase Rv2258c-like winged HTH" evidence="2">
    <location>
        <begin position="28"/>
        <end position="100"/>
    </location>
</feature>
<dbReference type="InterPro" id="IPR025714">
    <property type="entry name" value="Methyltranfer_dom"/>
</dbReference>
<sequence length="362" mass="39332">MCIACDTKLNPESLDEFGDRFIRILNHGALAVMISIGHRTGLFIAMRKTGPATSRQIAAEAKLNERYVREWLGAMTCGGIANCDESGSVFTLVPAAAEMLGGGNGAESLAYLAQYVAMMGFIEDKVIDCFHRGGGVPYSEFPRFHEVMAVDSKQTVVDPLFEHLLPLVPGLTMALDNGIEVLDVGCGRGKALLKMAAEFPQSRFTGFDLSVEATREAAKEAEALGLVNVKFEVRDLSDFHKTAPIAAFDFITAFDAIHDQARPDHVLAGIRRALKPGGVFLMQDIGASSNVAENKDHAIGTLLYGLSCTHCMTVSLAQGGLGVGAMWGEQLTRDFLKDAGFRRIDRHTLSHDIQNYYYIVKP</sequence>
<evidence type="ECO:0000259" key="2">
    <source>
        <dbReference type="Pfam" id="PF21320"/>
    </source>
</evidence>
<keyword evidence="3" id="KW-0808">Transferase</keyword>
<name>A0A858RJG6_9BACT</name>
<accession>A0A858RJG6</accession>
<evidence type="ECO:0000313" key="4">
    <source>
        <dbReference type="Proteomes" id="UP000501812"/>
    </source>
</evidence>
<dbReference type="RefSeq" id="WP_169454751.1">
    <property type="nucleotide sequence ID" value="NZ_CP051774.1"/>
</dbReference>
<evidence type="ECO:0000313" key="3">
    <source>
        <dbReference type="EMBL" id="QJE96350.1"/>
    </source>
</evidence>
<dbReference type="AlphaFoldDB" id="A0A858RJG6"/>
<keyword evidence="3" id="KW-0489">Methyltransferase</keyword>
<dbReference type="PANTHER" id="PTHR45128:SF1">
    <property type="entry name" value="S-ADENOSYLMETHIONINE-DEPENDENT METHYLTRANSFERASE RV2258C"/>
    <property type="match status" value="1"/>
</dbReference>
<dbReference type="SUPFAM" id="SSF53335">
    <property type="entry name" value="S-adenosyl-L-methionine-dependent methyltransferases"/>
    <property type="match status" value="1"/>
</dbReference>
<dbReference type="InterPro" id="IPR053173">
    <property type="entry name" value="SAM-binding_MTase"/>
</dbReference>
<dbReference type="InterPro" id="IPR048711">
    <property type="entry name" value="WHD_Rv2258c"/>
</dbReference>
<evidence type="ECO:0000259" key="1">
    <source>
        <dbReference type="Pfam" id="PF13847"/>
    </source>
</evidence>
<gene>
    <name evidence="3" type="ORF">HHL09_11325</name>
</gene>
<dbReference type="PANTHER" id="PTHR45128">
    <property type="entry name" value="METHYLTRANSFERASE TYPE 11"/>
    <property type="match status" value="1"/>
</dbReference>
<feature type="domain" description="Methyltransferase" evidence="1">
    <location>
        <begin position="176"/>
        <end position="292"/>
    </location>
</feature>
<dbReference type="CDD" id="cd02440">
    <property type="entry name" value="AdoMet_MTases"/>
    <property type="match status" value="1"/>
</dbReference>
<proteinExistence type="predicted"/>
<dbReference type="Pfam" id="PF13847">
    <property type="entry name" value="Methyltransf_31"/>
    <property type="match status" value="1"/>
</dbReference>
<dbReference type="InterPro" id="IPR029063">
    <property type="entry name" value="SAM-dependent_MTases_sf"/>
</dbReference>
<organism evidence="3 4">
    <name type="scientific">Luteolibacter luteus</name>
    <dbReference type="NCBI Taxonomy" id="2728835"/>
    <lineage>
        <taxon>Bacteria</taxon>
        <taxon>Pseudomonadati</taxon>
        <taxon>Verrucomicrobiota</taxon>
        <taxon>Verrucomicrobiia</taxon>
        <taxon>Verrucomicrobiales</taxon>
        <taxon>Verrucomicrobiaceae</taxon>
        <taxon>Luteolibacter</taxon>
    </lineage>
</organism>
<dbReference type="GO" id="GO:0032259">
    <property type="term" value="P:methylation"/>
    <property type="evidence" value="ECO:0007669"/>
    <property type="project" value="UniProtKB-KW"/>
</dbReference>
<reference evidence="3 4" key="1">
    <citation type="submission" date="2020-04" db="EMBL/GenBank/DDBJ databases">
        <title>Luteolibacter sp. G-1-1-1 isolated from soil.</title>
        <authorList>
            <person name="Dahal R.H."/>
        </authorList>
    </citation>
    <scope>NUCLEOTIDE SEQUENCE [LARGE SCALE GENOMIC DNA]</scope>
    <source>
        <strain evidence="3 4">G-1-1-1</strain>
    </source>
</reference>
<dbReference type="Proteomes" id="UP000501812">
    <property type="component" value="Chromosome"/>
</dbReference>
<keyword evidence="4" id="KW-1185">Reference proteome</keyword>
<dbReference type="GO" id="GO:0008168">
    <property type="term" value="F:methyltransferase activity"/>
    <property type="evidence" value="ECO:0007669"/>
    <property type="project" value="UniProtKB-KW"/>
</dbReference>
<dbReference type="Gene3D" id="3.40.50.150">
    <property type="entry name" value="Vaccinia Virus protein VP39"/>
    <property type="match status" value="1"/>
</dbReference>